<feature type="compositionally biased region" description="Basic and acidic residues" evidence="1">
    <location>
        <begin position="16"/>
        <end position="28"/>
    </location>
</feature>
<keyword evidence="3" id="KW-1185">Reference proteome</keyword>
<comment type="caution">
    <text evidence="2">The sequence shown here is derived from an EMBL/GenBank/DDBJ whole genome shotgun (WGS) entry which is preliminary data.</text>
</comment>
<dbReference type="PANTHER" id="PTHR34669:SF2">
    <property type="entry name" value="THIOREDOXIN-LIKE FOLD DOMAIN-CONTAINING PROTEIN MRL7, CHLOROPLASTIC"/>
    <property type="match status" value="1"/>
</dbReference>
<dbReference type="Proteomes" id="UP001396334">
    <property type="component" value="Unassembled WGS sequence"/>
</dbReference>
<evidence type="ECO:0000256" key="1">
    <source>
        <dbReference type="SAM" id="MobiDB-lite"/>
    </source>
</evidence>
<dbReference type="InterPro" id="IPR044701">
    <property type="entry name" value="MRL7/MRL7L"/>
</dbReference>
<protein>
    <submittedName>
        <fullName evidence="2">Uncharacterized protein</fullName>
    </submittedName>
</protein>
<evidence type="ECO:0000313" key="2">
    <source>
        <dbReference type="EMBL" id="KAK8981169.1"/>
    </source>
</evidence>
<gene>
    <name evidence="2" type="ORF">V6N11_059852</name>
</gene>
<organism evidence="2 3">
    <name type="scientific">Hibiscus sabdariffa</name>
    <name type="common">roselle</name>
    <dbReference type="NCBI Taxonomy" id="183260"/>
    <lineage>
        <taxon>Eukaryota</taxon>
        <taxon>Viridiplantae</taxon>
        <taxon>Streptophyta</taxon>
        <taxon>Embryophyta</taxon>
        <taxon>Tracheophyta</taxon>
        <taxon>Spermatophyta</taxon>
        <taxon>Magnoliopsida</taxon>
        <taxon>eudicotyledons</taxon>
        <taxon>Gunneridae</taxon>
        <taxon>Pentapetalae</taxon>
        <taxon>rosids</taxon>
        <taxon>malvids</taxon>
        <taxon>Malvales</taxon>
        <taxon>Malvaceae</taxon>
        <taxon>Malvoideae</taxon>
        <taxon>Hibiscus</taxon>
    </lineage>
</organism>
<feature type="region of interest" description="Disordered" evidence="1">
    <location>
        <begin position="1"/>
        <end position="40"/>
    </location>
</feature>
<evidence type="ECO:0000313" key="3">
    <source>
        <dbReference type="Proteomes" id="UP001396334"/>
    </source>
</evidence>
<proteinExistence type="predicted"/>
<sequence length="101" mass="11528">MQPQILPEKSGKQKPKACEDEKDSEVGKRGKNMVVEEDDPDWPLDADVGALIVLVFERHKRETHSWKTSKELEKAIQVYQNAKDRLPPQAVKLDVRFGICS</sequence>
<accession>A0ABR2NYI1</accession>
<name>A0ABR2NYI1_9ROSI</name>
<reference evidence="2 3" key="1">
    <citation type="journal article" date="2024" name="G3 (Bethesda)">
        <title>Genome assembly of Hibiscus sabdariffa L. provides insights into metabolisms of medicinal natural products.</title>
        <authorList>
            <person name="Kim T."/>
        </authorList>
    </citation>
    <scope>NUCLEOTIDE SEQUENCE [LARGE SCALE GENOMIC DNA]</scope>
    <source>
        <strain evidence="2">TK-2024</strain>
        <tissue evidence="2">Old leaves</tissue>
    </source>
</reference>
<dbReference type="EMBL" id="JBBPBN010000090">
    <property type="protein sequence ID" value="KAK8981169.1"/>
    <property type="molecule type" value="Genomic_DNA"/>
</dbReference>
<dbReference type="PANTHER" id="PTHR34669">
    <property type="entry name" value="THIOREDOXIN-LIKE FOLD DOMAIN-CONTAINING PROTEIN MRL7L, CHLOROPLASTIC"/>
    <property type="match status" value="1"/>
</dbReference>